<evidence type="ECO:0000313" key="3">
    <source>
        <dbReference type="Proteomes" id="UP000734823"/>
    </source>
</evidence>
<dbReference type="Pfam" id="PF13560">
    <property type="entry name" value="HTH_31"/>
    <property type="match status" value="1"/>
</dbReference>
<evidence type="ECO:0000313" key="2">
    <source>
        <dbReference type="EMBL" id="MBC6448817.1"/>
    </source>
</evidence>
<feature type="domain" description="HTH cro/C1-type" evidence="1">
    <location>
        <begin position="18"/>
        <end position="71"/>
    </location>
</feature>
<dbReference type="CDD" id="cd00093">
    <property type="entry name" value="HTH_XRE"/>
    <property type="match status" value="1"/>
</dbReference>
<evidence type="ECO:0000259" key="1">
    <source>
        <dbReference type="PROSITE" id="PS50943"/>
    </source>
</evidence>
<keyword evidence="3" id="KW-1185">Reference proteome</keyword>
<dbReference type="InterPro" id="IPR001387">
    <property type="entry name" value="Cro/C1-type_HTH"/>
</dbReference>
<dbReference type="SMART" id="SM00530">
    <property type="entry name" value="HTH_XRE"/>
    <property type="match status" value="1"/>
</dbReference>
<dbReference type="EMBL" id="JABVED010000009">
    <property type="protein sequence ID" value="MBC6448817.1"/>
    <property type="molecule type" value="Genomic_DNA"/>
</dbReference>
<dbReference type="RefSeq" id="WP_187221307.1">
    <property type="nucleotide sequence ID" value="NZ_JABVED010000009.1"/>
</dbReference>
<dbReference type="InterPro" id="IPR043917">
    <property type="entry name" value="DUF5753"/>
</dbReference>
<name>A0ABR7L7Z9_9PSEU</name>
<organism evidence="2 3">
    <name type="scientific">Actinokineospora xionganensis</name>
    <dbReference type="NCBI Taxonomy" id="2684470"/>
    <lineage>
        <taxon>Bacteria</taxon>
        <taxon>Bacillati</taxon>
        <taxon>Actinomycetota</taxon>
        <taxon>Actinomycetes</taxon>
        <taxon>Pseudonocardiales</taxon>
        <taxon>Pseudonocardiaceae</taxon>
        <taxon>Actinokineospora</taxon>
    </lineage>
</organism>
<accession>A0ABR7L7Z9</accession>
<comment type="caution">
    <text evidence="2">The sequence shown here is derived from an EMBL/GenBank/DDBJ whole genome shotgun (WGS) entry which is preliminary data.</text>
</comment>
<reference evidence="2 3" key="1">
    <citation type="submission" date="2020-06" db="EMBL/GenBank/DDBJ databases">
        <title>Actinokineospora xiongansis sp. nov., isolated from soil of Baiyangdian.</title>
        <authorList>
            <person name="Zhang X."/>
        </authorList>
    </citation>
    <scope>NUCLEOTIDE SEQUENCE [LARGE SCALE GENOMIC DNA]</scope>
    <source>
        <strain evidence="2 3">HBU206404</strain>
    </source>
</reference>
<sequence length="278" mass="31227">MFDPERQQQERKDLAKALRDLRRASGLSGDRLAARCAMSQSKISRIESGKVLPSIVDVQRILAALGVANDAAKPFLDLARVANVHYRSVRSLAEMGIWRGQEELGALVESASTIRYFTPAAPSGLLQTADYARAILTPTISGRPARNVDRAVEARLKRQQALHDRSRRFIFIMTEQTVRWRQAPAEVMSAQCHHMAELAELPNVTIAVVPNDAEMDCGVPLNSFTAYDERFVLVELFSGEMMLRDPRDVEYHLNIMNHFLERALVGAEVTALLRRIEF</sequence>
<dbReference type="SUPFAM" id="SSF47413">
    <property type="entry name" value="lambda repressor-like DNA-binding domains"/>
    <property type="match status" value="1"/>
</dbReference>
<gene>
    <name evidence="2" type="ORF">GPZ80_16725</name>
</gene>
<dbReference type="InterPro" id="IPR010982">
    <property type="entry name" value="Lambda_DNA-bd_dom_sf"/>
</dbReference>
<proteinExistence type="predicted"/>
<dbReference type="Proteomes" id="UP000734823">
    <property type="component" value="Unassembled WGS sequence"/>
</dbReference>
<dbReference type="Pfam" id="PF19054">
    <property type="entry name" value="DUF5753"/>
    <property type="match status" value="1"/>
</dbReference>
<dbReference type="Gene3D" id="1.10.260.40">
    <property type="entry name" value="lambda repressor-like DNA-binding domains"/>
    <property type="match status" value="1"/>
</dbReference>
<protein>
    <submittedName>
        <fullName evidence="2">Helix-turn-helix transcriptional regulator</fullName>
    </submittedName>
</protein>
<dbReference type="PROSITE" id="PS50943">
    <property type="entry name" value="HTH_CROC1"/>
    <property type="match status" value="1"/>
</dbReference>